<evidence type="ECO:0000256" key="1">
    <source>
        <dbReference type="ARBA" id="ARBA00022801"/>
    </source>
</evidence>
<dbReference type="InterPro" id="IPR045254">
    <property type="entry name" value="Nit1/2_C-N_Hydrolase"/>
</dbReference>
<dbReference type="FunFam" id="3.60.110.10:FF:000013">
    <property type="entry name" value="Omega-amidase chloroplastic"/>
    <property type="match status" value="1"/>
</dbReference>
<dbReference type="Gene3D" id="3.60.110.10">
    <property type="entry name" value="Carbon-nitrogen hydrolase"/>
    <property type="match status" value="1"/>
</dbReference>
<dbReference type="InterPro" id="IPR036526">
    <property type="entry name" value="C-N_Hydrolase_sf"/>
</dbReference>
<dbReference type="Pfam" id="PF00795">
    <property type="entry name" value="CN_hydrolase"/>
    <property type="match status" value="1"/>
</dbReference>
<protein>
    <submittedName>
        <fullName evidence="3">Omega-amidase,chloroplastic-like</fullName>
    </submittedName>
</protein>
<evidence type="ECO:0000313" key="4">
    <source>
        <dbReference type="Proteomes" id="UP000325315"/>
    </source>
</evidence>
<organism evidence="3 4">
    <name type="scientific">Gossypium australe</name>
    <dbReference type="NCBI Taxonomy" id="47621"/>
    <lineage>
        <taxon>Eukaryota</taxon>
        <taxon>Viridiplantae</taxon>
        <taxon>Streptophyta</taxon>
        <taxon>Embryophyta</taxon>
        <taxon>Tracheophyta</taxon>
        <taxon>Spermatophyta</taxon>
        <taxon>Magnoliopsida</taxon>
        <taxon>eudicotyledons</taxon>
        <taxon>Gunneridae</taxon>
        <taxon>Pentapetalae</taxon>
        <taxon>rosids</taxon>
        <taxon>malvids</taxon>
        <taxon>Malvales</taxon>
        <taxon>Malvaceae</taxon>
        <taxon>Malvoideae</taxon>
        <taxon>Gossypium</taxon>
    </lineage>
</organism>
<gene>
    <name evidence="3" type="primary">nit2b</name>
    <name evidence="3" type="ORF">EPI10_033975</name>
</gene>
<keyword evidence="4" id="KW-1185">Reference proteome</keyword>
<dbReference type="GO" id="GO:0050152">
    <property type="term" value="F:omega-amidase activity"/>
    <property type="evidence" value="ECO:0007669"/>
    <property type="project" value="TreeGrafter"/>
</dbReference>
<dbReference type="OrthoDB" id="10250282at2759"/>
<dbReference type="CDD" id="cd07572">
    <property type="entry name" value="nit"/>
    <property type="match status" value="1"/>
</dbReference>
<comment type="caution">
    <text evidence="3">The sequence shown here is derived from an EMBL/GenBank/DDBJ whole genome shotgun (WGS) entry which is preliminary data.</text>
</comment>
<dbReference type="GO" id="GO:0006528">
    <property type="term" value="P:asparagine metabolic process"/>
    <property type="evidence" value="ECO:0007669"/>
    <property type="project" value="TreeGrafter"/>
</dbReference>
<dbReference type="Proteomes" id="UP000325315">
    <property type="component" value="Unassembled WGS sequence"/>
</dbReference>
<dbReference type="SUPFAM" id="SSF56317">
    <property type="entry name" value="Carbon-nitrogen hydrolase"/>
    <property type="match status" value="1"/>
</dbReference>
<proteinExistence type="predicted"/>
<accession>A0A5B6X9K0</accession>
<evidence type="ECO:0000313" key="3">
    <source>
        <dbReference type="EMBL" id="KAA3490518.1"/>
    </source>
</evidence>
<dbReference type="PROSITE" id="PS50263">
    <property type="entry name" value="CN_HYDROLASE"/>
    <property type="match status" value="1"/>
</dbReference>
<dbReference type="GO" id="GO:0006541">
    <property type="term" value="P:glutamine metabolic process"/>
    <property type="evidence" value="ECO:0007669"/>
    <property type="project" value="TreeGrafter"/>
</dbReference>
<sequence length="393" mass="43683">MKSSFVSSKNLIRLQSAILRSFLQHSSKPISQTPFFIPIIPANTINLYNQRYQNLKFQIRSNSTSIMSSSAFKPEQARLPPALPLPSPPLTKATSFAFFFFAAFSFFDLFWFKIGICQLAVTPDKERNIQHARKAIEEAAQKGAQLVVLPEIWNSPYSNDSFPVYAEDIDAGHDASPSTAMLSEVSSRLKITVVGGSIPERCGDKLYNTCCVFGTDGKLKAKHRKIHLFDIDIPGEITFMESKTLTAGETPTIVDTDVGRIGVGICYDIRFQELAMIYASRGAHLLCYPGAFNMTTGPLHWELLQRARAVDNQLYVATCSPARDAGAGYVAWGHSTLVGPFGEVLATTEHDEDIIIAEIDYSILEQRRANLPLAKQRRGDLYQLVDIRRVSAH</sequence>
<dbReference type="EMBL" id="SMMG02000001">
    <property type="protein sequence ID" value="KAA3490518.1"/>
    <property type="molecule type" value="Genomic_DNA"/>
</dbReference>
<feature type="domain" description="CN hydrolase" evidence="2">
    <location>
        <begin position="112"/>
        <end position="361"/>
    </location>
</feature>
<dbReference type="GO" id="GO:0006107">
    <property type="term" value="P:oxaloacetate metabolic process"/>
    <property type="evidence" value="ECO:0007669"/>
    <property type="project" value="TreeGrafter"/>
</dbReference>
<dbReference type="InterPro" id="IPR003010">
    <property type="entry name" value="C-N_Hydrolase"/>
</dbReference>
<reference evidence="4" key="1">
    <citation type="journal article" date="2019" name="Plant Biotechnol. J.">
        <title>Genome sequencing of the Australian wild diploid species Gossypium australe highlights disease resistance and delayed gland morphogenesis.</title>
        <authorList>
            <person name="Cai Y."/>
            <person name="Cai X."/>
            <person name="Wang Q."/>
            <person name="Wang P."/>
            <person name="Zhang Y."/>
            <person name="Cai C."/>
            <person name="Xu Y."/>
            <person name="Wang K."/>
            <person name="Zhou Z."/>
            <person name="Wang C."/>
            <person name="Geng S."/>
            <person name="Li B."/>
            <person name="Dong Q."/>
            <person name="Hou Y."/>
            <person name="Wang H."/>
            <person name="Ai P."/>
            <person name="Liu Z."/>
            <person name="Yi F."/>
            <person name="Sun M."/>
            <person name="An G."/>
            <person name="Cheng J."/>
            <person name="Zhang Y."/>
            <person name="Shi Q."/>
            <person name="Xie Y."/>
            <person name="Shi X."/>
            <person name="Chang Y."/>
            <person name="Huang F."/>
            <person name="Chen Y."/>
            <person name="Hong S."/>
            <person name="Mi L."/>
            <person name="Sun Q."/>
            <person name="Zhang L."/>
            <person name="Zhou B."/>
            <person name="Peng R."/>
            <person name="Zhang X."/>
            <person name="Liu F."/>
        </authorList>
    </citation>
    <scope>NUCLEOTIDE SEQUENCE [LARGE SCALE GENOMIC DNA]</scope>
    <source>
        <strain evidence="4">cv. PA1801</strain>
    </source>
</reference>
<dbReference type="PANTHER" id="PTHR23088:SF30">
    <property type="entry name" value="OMEGA-AMIDASE NIT2"/>
    <property type="match status" value="1"/>
</dbReference>
<keyword evidence="1" id="KW-0378">Hydrolase</keyword>
<dbReference type="AlphaFoldDB" id="A0A5B6X9K0"/>
<evidence type="ECO:0000259" key="2">
    <source>
        <dbReference type="PROSITE" id="PS50263"/>
    </source>
</evidence>
<dbReference type="GO" id="GO:0005739">
    <property type="term" value="C:mitochondrion"/>
    <property type="evidence" value="ECO:0007669"/>
    <property type="project" value="TreeGrafter"/>
</dbReference>
<dbReference type="PANTHER" id="PTHR23088">
    <property type="entry name" value="NITRILASE-RELATED"/>
    <property type="match status" value="1"/>
</dbReference>
<name>A0A5B6X9K0_9ROSI</name>